<evidence type="ECO:0000313" key="5">
    <source>
        <dbReference type="EMBL" id="CYU54844.1"/>
    </source>
</evidence>
<reference evidence="5 6" key="1">
    <citation type="submission" date="2016-02" db="EMBL/GenBank/DDBJ databases">
        <authorList>
            <consortium name="Pathogen Informatics"/>
        </authorList>
    </citation>
    <scope>NUCLEOTIDE SEQUENCE [LARGE SCALE GENOMIC DNA]</scope>
    <source>
        <strain evidence="5 6">LSS32</strain>
    </source>
</reference>
<protein>
    <submittedName>
        <fullName evidence="5">Restriction enzyme</fullName>
        <ecNumber evidence="5">3.1.21.-</ecNumber>
        <ecNumber evidence="5">3.1.21.4</ecNumber>
    </submittedName>
</protein>
<evidence type="ECO:0000259" key="4">
    <source>
        <dbReference type="SMART" id="SM00927"/>
    </source>
</evidence>
<dbReference type="SMART" id="SM00927">
    <property type="entry name" value="MutH"/>
    <property type="match status" value="1"/>
</dbReference>
<evidence type="ECO:0000256" key="1">
    <source>
        <dbReference type="ARBA" id="ARBA00022722"/>
    </source>
</evidence>
<dbReference type="CDD" id="cd22355">
    <property type="entry name" value="Sau3AI_C"/>
    <property type="match status" value="1"/>
</dbReference>
<organism evidence="5 6">
    <name type="scientific">Streptococcus suis</name>
    <dbReference type="NCBI Taxonomy" id="1307"/>
    <lineage>
        <taxon>Bacteria</taxon>
        <taxon>Bacillati</taxon>
        <taxon>Bacillota</taxon>
        <taxon>Bacilli</taxon>
        <taxon>Lactobacillales</taxon>
        <taxon>Streptococcaceae</taxon>
        <taxon>Streptococcus</taxon>
    </lineage>
</organism>
<keyword evidence="1" id="KW-0540">Nuclease</keyword>
<accession>A0A0Z8E3D7</accession>
<dbReference type="GO" id="GO:0009036">
    <property type="term" value="F:type II site-specific deoxyribonuclease activity"/>
    <property type="evidence" value="ECO:0007669"/>
    <property type="project" value="UniProtKB-EC"/>
</dbReference>
<sequence length="496" mass="57974">MEKQLFNYDETDIQSILDYSQHLLDRSLGEIIAEYQVSPYKTYRDLQDGTISEVVDKEISMKSKGQYGNYIEKYFYGYQPNSDSAADFDKVGVELKVTPFKVNKNGTISAKERLVLTILNYMEENLDDFYSTHLWQKCSKILLLFYNGLIPGQTMSDYIIEKVFLYEWFEEDMEVILEDYNRIVEKIKQGKAHELSESDGNYLSTCTKGAGKGKDFRIQPFSDTLAKQRAWELKSSYMTYLINHKIFNQIDQESILATARGEKKSFTQVIADKILAYKGFSEEELYSRFDVNPRAKGKNSTLVKNILGLTGDLEKTQEFQKANMNLRVIRVDKNGLPKEDSPFKNYQFEELARNDIWEESHPFLEICNKRFLFVIFKEVSDKLFVLDNIKFWGFPDRLIPEVQRVWTETRKIIQDGVELHQNGNKVSTNFPQSKVNTILFTKIHAQNTYYEIRPNEFVGKGKLSDTDKLPDGRRITKHSFWIPKKFLKEVLLGEWD</sequence>
<dbReference type="Proteomes" id="UP000072618">
    <property type="component" value="Unassembled WGS sequence"/>
</dbReference>
<dbReference type="InterPro" id="IPR011337">
    <property type="entry name" value="DNA_rep_MutH/RE_typeII_Sau3AI"/>
</dbReference>
<keyword evidence="3 5" id="KW-0378">Hydrolase</keyword>
<dbReference type="Pfam" id="PF02976">
    <property type="entry name" value="MutH"/>
    <property type="match status" value="1"/>
</dbReference>
<feature type="domain" description="DNA mismatch repair MutH/Type II restriction enzyme Sau3AI" evidence="4">
    <location>
        <begin position="78"/>
        <end position="179"/>
    </location>
</feature>
<dbReference type="GO" id="GO:0003677">
    <property type="term" value="F:DNA binding"/>
    <property type="evidence" value="ECO:0007669"/>
    <property type="project" value="InterPro"/>
</dbReference>
<name>A0A0Z8E3D7_STRSU</name>
<evidence type="ECO:0000256" key="2">
    <source>
        <dbReference type="ARBA" id="ARBA00022759"/>
    </source>
</evidence>
<dbReference type="EC" id="3.1.21.-" evidence="5"/>
<gene>
    <name evidence="5" type="primary">sau3AIR</name>
    <name evidence="5" type="ORF">ERS132394_00835</name>
</gene>
<evidence type="ECO:0000256" key="3">
    <source>
        <dbReference type="ARBA" id="ARBA00022801"/>
    </source>
</evidence>
<dbReference type="CDD" id="cd22356">
    <property type="entry name" value="Sau3AI_N-like"/>
    <property type="match status" value="1"/>
</dbReference>
<dbReference type="RefSeq" id="WP_044673495.1">
    <property type="nucleotide sequence ID" value="NZ_CEFF01000150.1"/>
</dbReference>
<dbReference type="Gene3D" id="3.40.600.10">
    <property type="entry name" value="DNA mismatch repair MutH/Restriction endonuclease, type II"/>
    <property type="match status" value="2"/>
</dbReference>
<dbReference type="AlphaFoldDB" id="A0A0Z8E3D7"/>
<keyword evidence="2" id="KW-0255">Endonuclease</keyword>
<dbReference type="EC" id="3.1.21.4" evidence="5"/>
<dbReference type="EMBL" id="FIGJ01000008">
    <property type="protein sequence ID" value="CYU54844.1"/>
    <property type="molecule type" value="Genomic_DNA"/>
</dbReference>
<proteinExistence type="predicted"/>
<dbReference type="InterPro" id="IPR037057">
    <property type="entry name" value="DNA_rep_MutH/T2_RE_sf"/>
</dbReference>
<dbReference type="SUPFAM" id="SSF52980">
    <property type="entry name" value="Restriction endonuclease-like"/>
    <property type="match status" value="2"/>
</dbReference>
<dbReference type="NCBIfam" id="NF040973">
    <property type="entry name" value="restrict_Sau3AI"/>
    <property type="match status" value="1"/>
</dbReference>
<evidence type="ECO:0000313" key="6">
    <source>
        <dbReference type="Proteomes" id="UP000072618"/>
    </source>
</evidence>
<dbReference type="InterPro" id="IPR011335">
    <property type="entry name" value="Restrct_endonuc-II-like"/>
</dbReference>